<organism evidence="5 6">
    <name type="scientific">Hoylesella oralis ATCC 33269</name>
    <dbReference type="NCBI Taxonomy" id="873533"/>
    <lineage>
        <taxon>Bacteria</taxon>
        <taxon>Pseudomonadati</taxon>
        <taxon>Bacteroidota</taxon>
        <taxon>Bacteroidia</taxon>
        <taxon>Bacteroidales</taxon>
        <taxon>Prevotellaceae</taxon>
        <taxon>Hoylesella</taxon>
    </lineage>
</organism>
<keyword evidence="6" id="KW-1185">Reference proteome</keyword>
<evidence type="ECO:0000313" key="6">
    <source>
        <dbReference type="Proteomes" id="UP000005580"/>
    </source>
</evidence>
<dbReference type="InterPro" id="IPR029044">
    <property type="entry name" value="Nucleotide-diphossugar_trans"/>
</dbReference>
<dbReference type="Pfam" id="PF00535">
    <property type="entry name" value="Glycos_transf_2"/>
    <property type="match status" value="1"/>
</dbReference>
<comment type="similarity">
    <text evidence="1">Belongs to the glycosyltransferase 2 family.</text>
</comment>
<dbReference type="STRING" id="28134.SAMN05444288_1378"/>
<dbReference type="HOGENOM" id="CLU_033536_13_0_10"/>
<evidence type="ECO:0000313" key="5">
    <source>
        <dbReference type="EMBL" id="EFZ36822.1"/>
    </source>
</evidence>
<dbReference type="SUPFAM" id="SSF53448">
    <property type="entry name" value="Nucleotide-diphospho-sugar transferases"/>
    <property type="match status" value="1"/>
</dbReference>
<dbReference type="eggNOG" id="COG1216">
    <property type="taxonomic scope" value="Bacteria"/>
</dbReference>
<dbReference type="RefSeq" id="WP_004369908.1">
    <property type="nucleotide sequence ID" value="NZ_GL833119.1"/>
</dbReference>
<comment type="caution">
    <text evidence="5">The sequence shown here is derived from an EMBL/GenBank/DDBJ whole genome shotgun (WGS) entry which is preliminary data.</text>
</comment>
<evidence type="ECO:0000256" key="3">
    <source>
        <dbReference type="ARBA" id="ARBA00022679"/>
    </source>
</evidence>
<dbReference type="PANTHER" id="PTHR43398:SF1">
    <property type="entry name" value="DOLICHOL-PHOSPHATE MANNOSYLTRANSFERASE SUBUNIT 1"/>
    <property type="match status" value="1"/>
</dbReference>
<dbReference type="Proteomes" id="UP000005580">
    <property type="component" value="Unassembled WGS sequence"/>
</dbReference>
<dbReference type="InterPro" id="IPR001173">
    <property type="entry name" value="Glyco_trans_2-like"/>
</dbReference>
<feature type="domain" description="Glycosyltransferase 2-like" evidence="4">
    <location>
        <begin position="8"/>
        <end position="175"/>
    </location>
</feature>
<dbReference type="InterPro" id="IPR039528">
    <property type="entry name" value="DPM1-like"/>
</dbReference>
<evidence type="ECO:0000256" key="2">
    <source>
        <dbReference type="ARBA" id="ARBA00022676"/>
    </source>
</evidence>
<evidence type="ECO:0000256" key="1">
    <source>
        <dbReference type="ARBA" id="ARBA00006739"/>
    </source>
</evidence>
<dbReference type="EMBL" id="AEPE02000005">
    <property type="protein sequence ID" value="EFZ36822.1"/>
    <property type="molecule type" value="Genomic_DNA"/>
</dbReference>
<protein>
    <submittedName>
        <fullName evidence="5">Glycosyltransferase, group 2 family protein</fullName>
        <ecNumber evidence="5">2.4.-.-</ecNumber>
    </submittedName>
</protein>
<dbReference type="CDD" id="cd06442">
    <property type="entry name" value="DPM1_like"/>
    <property type="match status" value="1"/>
</dbReference>
<dbReference type="GO" id="GO:0004582">
    <property type="term" value="F:dolichyl-phosphate beta-D-mannosyltransferase activity"/>
    <property type="evidence" value="ECO:0007669"/>
    <property type="project" value="InterPro"/>
</dbReference>
<evidence type="ECO:0000259" key="4">
    <source>
        <dbReference type="Pfam" id="PF00535"/>
    </source>
</evidence>
<dbReference type="PANTHER" id="PTHR43398">
    <property type="entry name" value="DOLICHOL-PHOSPHATE MANNOSYLTRANSFERASE SUBUNIT 1"/>
    <property type="match status" value="1"/>
</dbReference>
<dbReference type="Gene3D" id="3.90.550.10">
    <property type="entry name" value="Spore Coat Polysaccharide Biosynthesis Protein SpsA, Chain A"/>
    <property type="match status" value="1"/>
</dbReference>
<reference evidence="5" key="1">
    <citation type="submission" date="2011-01" db="EMBL/GenBank/DDBJ databases">
        <authorList>
            <person name="Muzny D."/>
            <person name="Qin X."/>
            <person name="Buhay C."/>
            <person name="Dugan-Rocha S."/>
            <person name="Ding Y."/>
            <person name="Chen G."/>
            <person name="Hawes A."/>
            <person name="Holder M."/>
            <person name="Jhangiani S."/>
            <person name="Johnson A."/>
            <person name="Khan Z."/>
            <person name="Li Z."/>
            <person name="Liu W."/>
            <person name="Liu X."/>
            <person name="Perez L."/>
            <person name="Shen H."/>
            <person name="Wang Q."/>
            <person name="Watt J."/>
            <person name="Xi L."/>
            <person name="Xin Y."/>
            <person name="Zhou J."/>
            <person name="Deng J."/>
            <person name="Jiang H."/>
            <person name="Liu Y."/>
            <person name="Qu J."/>
            <person name="Song X.-Z."/>
            <person name="Zhang L."/>
            <person name="Villasana D."/>
            <person name="Johnson A."/>
            <person name="Liu J."/>
            <person name="Liyanage D."/>
            <person name="Lorensuhewa L."/>
            <person name="Robinson T."/>
            <person name="Song A."/>
            <person name="Song B.-B."/>
            <person name="Dinh H."/>
            <person name="Thornton R."/>
            <person name="Coyle M."/>
            <person name="Francisco L."/>
            <person name="Jackson L."/>
            <person name="Javaid M."/>
            <person name="Korchina V."/>
            <person name="Kovar C."/>
            <person name="Mata R."/>
            <person name="Mathew T."/>
            <person name="Ngo R."/>
            <person name="Nguyen L."/>
            <person name="Nguyen N."/>
            <person name="Okwuonu G."/>
            <person name="Ongeri F."/>
            <person name="Pham C."/>
            <person name="Simmons D."/>
            <person name="Wilczek-Boney K."/>
            <person name="Hale W."/>
            <person name="Jakkamsetti A."/>
            <person name="Pham P."/>
            <person name="Ruth R."/>
            <person name="San Lucas F."/>
            <person name="Warren J."/>
            <person name="Zhang J."/>
            <person name="Zhao Z."/>
            <person name="Zhou C."/>
            <person name="Zhu D."/>
            <person name="Lee S."/>
            <person name="Bess C."/>
            <person name="Blankenburg K."/>
            <person name="Forbes L."/>
            <person name="Fu Q."/>
            <person name="Gubbala S."/>
            <person name="Hirani K."/>
            <person name="Jayaseelan J.C."/>
            <person name="Lara F."/>
            <person name="Munidasa M."/>
            <person name="Palculict T."/>
            <person name="Patil S."/>
            <person name="Pu L.-L."/>
            <person name="Saada N."/>
            <person name="Tang L."/>
            <person name="Weissenberger G."/>
            <person name="Zhu Y."/>
            <person name="Hemphill L."/>
            <person name="Shang Y."/>
            <person name="Youmans B."/>
            <person name="Ayvaz T."/>
            <person name="Ross M."/>
            <person name="Santibanez J."/>
            <person name="Aqrawi P."/>
            <person name="Gross S."/>
            <person name="Joshi V."/>
            <person name="Fowler G."/>
            <person name="Nazareth L."/>
            <person name="Reid J."/>
            <person name="Worley K."/>
            <person name="Petrosino J."/>
            <person name="Highlander S."/>
            <person name="Gibbs R."/>
        </authorList>
    </citation>
    <scope>NUCLEOTIDE SEQUENCE [LARGE SCALE GENOMIC DNA]</scope>
    <source>
        <strain evidence="5">ATCC 33269</strain>
    </source>
</reference>
<proteinExistence type="inferred from homology"/>
<accession>E7RRD4</accession>
<dbReference type="FunFam" id="3.90.550.10:FF:000128">
    <property type="entry name" value="Glycosyl transferase family 2"/>
    <property type="match status" value="1"/>
</dbReference>
<keyword evidence="2 5" id="KW-0328">Glycosyltransferase</keyword>
<gene>
    <name evidence="5" type="primary">dpm1</name>
    <name evidence="5" type="ORF">HMPREF0663_11735</name>
</gene>
<name>E7RRD4_9BACT</name>
<keyword evidence="3 5" id="KW-0808">Transferase</keyword>
<dbReference type="EC" id="2.4.-.-" evidence="5"/>
<sequence>MNQSDSIVIIPTYNEKENIEKIIRAVFSLEKCFHILVIDDGSPDGTAHIVHRLIDSEFADRLFIIERQGKLGLGTAYITGFRWALEREYEYIFEMDADFSHDPNDLPRLYAACHDEGFDLAIGSRYVSGVNVVNWPIGRVLMSYFASKYVRFVTGFKVHDTTAGFKCYKRRVLQTIPLDEIRFKGYGFQIEMKYTAYKIGFKIKEVPVIFVNRREGVSKMSGGIFGEAFFGVMRLRLDGWLRKYPAIISPDSPASVSSSEREESR</sequence>
<dbReference type="AlphaFoldDB" id="E7RRD4"/>
<dbReference type="GO" id="GO:0009247">
    <property type="term" value="P:glycolipid biosynthetic process"/>
    <property type="evidence" value="ECO:0007669"/>
    <property type="project" value="TreeGrafter"/>
</dbReference>
<dbReference type="GO" id="GO:0016020">
    <property type="term" value="C:membrane"/>
    <property type="evidence" value="ECO:0007669"/>
    <property type="project" value="GOC"/>
</dbReference>